<gene>
    <name evidence="2" type="ORF">H9777_01340</name>
</gene>
<dbReference type="Gene3D" id="2.40.160.60">
    <property type="entry name" value="Outer membrane protein transport protein (OMPP1/FadL/TodX)"/>
    <property type="match status" value="1"/>
</dbReference>
<reference evidence="2" key="1">
    <citation type="journal article" date="2021" name="PeerJ">
        <title>Extensive microbial diversity within the chicken gut microbiome revealed by metagenomics and culture.</title>
        <authorList>
            <person name="Gilroy R."/>
            <person name="Ravi A."/>
            <person name="Getino M."/>
            <person name="Pursley I."/>
            <person name="Horton D.L."/>
            <person name="Alikhan N.F."/>
            <person name="Baker D."/>
            <person name="Gharbi K."/>
            <person name="Hall N."/>
            <person name="Watson M."/>
            <person name="Adriaenssens E.M."/>
            <person name="Foster-Nyarko E."/>
            <person name="Jarju S."/>
            <person name="Secka A."/>
            <person name="Antonio M."/>
            <person name="Oren A."/>
            <person name="Chaudhuri R.R."/>
            <person name="La Ragione R."/>
            <person name="Hildebrand F."/>
            <person name="Pallen M.J."/>
        </authorList>
    </citation>
    <scope>NUCLEOTIDE SEQUENCE</scope>
    <source>
        <strain evidence="2">G4-2901</strain>
    </source>
</reference>
<feature type="domain" description="DUF5723" evidence="1">
    <location>
        <begin position="3"/>
        <end position="388"/>
    </location>
</feature>
<evidence type="ECO:0000313" key="3">
    <source>
        <dbReference type="Proteomes" id="UP000783796"/>
    </source>
</evidence>
<accession>A0A948T9R6</accession>
<name>A0A948T9R6_9BACT</name>
<organism evidence="2 3">
    <name type="scientific">Candidatus Phocaeicola faecigallinarum</name>
    <dbReference type="NCBI Taxonomy" id="2838732"/>
    <lineage>
        <taxon>Bacteria</taxon>
        <taxon>Pseudomonadati</taxon>
        <taxon>Bacteroidota</taxon>
        <taxon>Bacteroidia</taxon>
        <taxon>Bacteroidales</taxon>
        <taxon>Bacteroidaceae</taxon>
        <taxon>Phocaeicola</taxon>
    </lineage>
</organism>
<protein>
    <recommendedName>
        <fullName evidence="1">DUF5723 domain-containing protein</fullName>
    </recommendedName>
</protein>
<dbReference type="Proteomes" id="UP000783796">
    <property type="component" value="Unassembled WGS sequence"/>
</dbReference>
<dbReference type="InterPro" id="IPR043781">
    <property type="entry name" value="DUF5723"/>
</dbReference>
<dbReference type="Pfam" id="PF18990">
    <property type="entry name" value="DUF5723"/>
    <property type="match status" value="1"/>
</dbReference>
<reference evidence="2" key="2">
    <citation type="submission" date="2021-04" db="EMBL/GenBank/DDBJ databases">
        <authorList>
            <person name="Gilroy R."/>
        </authorList>
    </citation>
    <scope>NUCLEOTIDE SEQUENCE</scope>
    <source>
        <strain evidence="2">G4-2901</strain>
    </source>
</reference>
<comment type="caution">
    <text evidence="2">The sequence shown here is derived from an EMBL/GenBank/DDBJ whole genome shotgun (WGS) entry which is preliminary data.</text>
</comment>
<evidence type="ECO:0000313" key="2">
    <source>
        <dbReference type="EMBL" id="MBU3836975.1"/>
    </source>
</evidence>
<proteinExistence type="predicted"/>
<dbReference type="EMBL" id="JAHLFW010000009">
    <property type="protein sequence ID" value="MBU3836975.1"/>
    <property type="molecule type" value="Genomic_DNA"/>
</dbReference>
<evidence type="ECO:0000259" key="1">
    <source>
        <dbReference type="Pfam" id="PF18990"/>
    </source>
</evidence>
<dbReference type="AlphaFoldDB" id="A0A948T9R6"/>
<sequence length="416" mass="44622">MNPALQSDKAYVSVPVLGNINIGTRGNIGLGNFLYPTANGGLTTFMNSSVSAQEFLNGLNANNRLAMNVDMSILSAGFRAWGGFNTIDIGLRSHTSVNIPKDMLELMKVGQSGPTTVYDMGDMGMSSANYVEVALGHSRQINDKLRVGAKVKFLLGGMYADMSLKNTHVTLSEKEWVVSANGEMNLAGKGMTVPEKDGGLVDFDNISYDSPGLSGFGLGIDLGATYEVIENLTVSAAIKDLGFIGWSNNTYASTNNEPWRFDGFENLSFSDEDNKLENQLDALGDEFEDYANLHRRSTGGSLSKALAATLVVGAEYALPMYDKLSFGLLSTSRFNGPYTWSEGRLSANVSPLSWLEGGVNVAVSTFGTSAGWILNLHPKGFSIFLGMDCLVGKVNPQFIPVNNANASFSCGFNVTF</sequence>